<evidence type="ECO:0000313" key="3">
    <source>
        <dbReference type="EMBL" id="MCK6255396.1"/>
    </source>
</evidence>
<proteinExistence type="predicted"/>
<name>A0A9X1X7N3_9BACL</name>
<evidence type="ECO:0008006" key="5">
    <source>
        <dbReference type="Google" id="ProtNLM"/>
    </source>
</evidence>
<feature type="transmembrane region" description="Helical" evidence="1">
    <location>
        <begin position="129"/>
        <end position="149"/>
    </location>
</feature>
<keyword evidence="4" id="KW-1185">Reference proteome</keyword>
<sequence length="157" mass="17802">MKVFKIIPLFIACLMAFQFILASPAFASWANSFVVWDHYSYVISDEYVDQVDKEIGQVTKYSDQEGTYSGNFSNEYKKGTKYFTIHGISTDKAIAVQEPDGKYRKAVRDHKYNTNKAANVMEQAAANPWISFLILTSGAAVLLISFRSLKGKFNREE</sequence>
<comment type="caution">
    <text evidence="3">The sequence shown here is derived from an EMBL/GenBank/DDBJ whole genome shotgun (WGS) entry which is preliminary data.</text>
</comment>
<keyword evidence="2" id="KW-0732">Signal</keyword>
<gene>
    <name evidence="3" type="ORF">LCY76_01990</name>
</gene>
<organism evidence="3 4">
    <name type="scientific">Fictibacillus marinisediminis</name>
    <dbReference type="NCBI Taxonomy" id="2878389"/>
    <lineage>
        <taxon>Bacteria</taxon>
        <taxon>Bacillati</taxon>
        <taxon>Bacillota</taxon>
        <taxon>Bacilli</taxon>
        <taxon>Bacillales</taxon>
        <taxon>Fictibacillaceae</taxon>
        <taxon>Fictibacillus</taxon>
    </lineage>
</organism>
<evidence type="ECO:0000313" key="4">
    <source>
        <dbReference type="Proteomes" id="UP001139011"/>
    </source>
</evidence>
<feature type="chain" id="PRO_5040908693" description="DUF3592 domain-containing protein" evidence="2">
    <location>
        <begin position="28"/>
        <end position="157"/>
    </location>
</feature>
<protein>
    <recommendedName>
        <fullName evidence="5">DUF3592 domain-containing protein</fullName>
    </recommendedName>
</protein>
<reference evidence="3" key="1">
    <citation type="submission" date="2021-09" db="EMBL/GenBank/DDBJ databases">
        <title>Genome analysis of Fictibacillus sp. KIGAM418 isolated from marine sediment.</title>
        <authorList>
            <person name="Seo M.-J."/>
            <person name="Cho E.-S."/>
            <person name="Hwang C.Y."/>
        </authorList>
    </citation>
    <scope>NUCLEOTIDE SEQUENCE</scope>
    <source>
        <strain evidence="3">KIGAM418</strain>
    </source>
</reference>
<dbReference type="EMBL" id="JAIWJX010000002">
    <property type="protein sequence ID" value="MCK6255396.1"/>
    <property type="molecule type" value="Genomic_DNA"/>
</dbReference>
<accession>A0A9X1X7N3</accession>
<keyword evidence="1" id="KW-0472">Membrane</keyword>
<feature type="signal peptide" evidence="2">
    <location>
        <begin position="1"/>
        <end position="27"/>
    </location>
</feature>
<evidence type="ECO:0000256" key="2">
    <source>
        <dbReference type="SAM" id="SignalP"/>
    </source>
</evidence>
<dbReference type="Proteomes" id="UP001139011">
    <property type="component" value="Unassembled WGS sequence"/>
</dbReference>
<keyword evidence="1" id="KW-0812">Transmembrane</keyword>
<evidence type="ECO:0000256" key="1">
    <source>
        <dbReference type="SAM" id="Phobius"/>
    </source>
</evidence>
<keyword evidence="1" id="KW-1133">Transmembrane helix</keyword>
<dbReference type="AlphaFoldDB" id="A0A9X1X7N3"/>
<dbReference type="RefSeq" id="WP_248251224.1">
    <property type="nucleotide sequence ID" value="NZ_JAIWJX010000002.1"/>
</dbReference>